<dbReference type="PANTHER" id="PTHR13847">
    <property type="entry name" value="SARCOSINE DEHYDROGENASE-RELATED"/>
    <property type="match status" value="1"/>
</dbReference>
<gene>
    <name evidence="3" type="ORF">Agabi119p4_10282</name>
</gene>
<dbReference type="Pfam" id="PF01266">
    <property type="entry name" value="DAO"/>
    <property type="match status" value="1"/>
</dbReference>
<dbReference type="PANTHER" id="PTHR13847:SF260">
    <property type="entry name" value="FAD DEPENDENT OXIDOREDUCTASE DOMAIN-CONTAINING PROTEIN"/>
    <property type="match status" value="1"/>
</dbReference>
<evidence type="ECO:0000256" key="1">
    <source>
        <dbReference type="SAM" id="SignalP"/>
    </source>
</evidence>
<sequence>MPKHSRLFTYSFLFLTLSSSNSQLLNPQVPWSLSNYSRPPWLTLPVTNPTKSFWIDKPGVNPLAREGSTGTLGFGDEDVDVCVIGSGITGISAVYHLQRLLDAQGIDKKVVVLEAREFCSGATGRNGGHLTRNFFHDFGSRESHYGTENAKKSYLIEEHVATSIVNIIHSHGLVDAVDLVQGDHITLFFEDEEARLALQDYKDAQAHGLDLTGVEFLDRGAMMERYGVDYPGVFFPSHNLWPLKLVTFLYNSSLSRSSSKVKLHTLTPVTSVLPSTLEGHTFPQRESKWTVETPRGSLNCNNIIHATNAYASYLLPQYQDQIIPTRGQMTALRAKSSLDRLLHHSWGANWGYEYWFPRPEEISDSVETRNPPLVLLGGGRDTAGPMQEQYTMDDSVISEKVSKTLNRFLPELWNGTDLFEEGREPEMEWTGIMGFTSNGEPIVGPIPELDGQYIAAGFTGHGMPRAFAAAEAVAGMIVAKLTNKEWKAPEWLPEHYLTSWNH</sequence>
<feature type="chain" id="PRO_5034380297" description="FAD dependent oxidoreductase domain-containing protein" evidence="1">
    <location>
        <begin position="23"/>
        <end position="502"/>
    </location>
</feature>
<evidence type="ECO:0000313" key="3">
    <source>
        <dbReference type="EMBL" id="KAF7760873.1"/>
    </source>
</evidence>
<organism evidence="3 4">
    <name type="scientific">Agaricus bisporus var. burnettii</name>
    <dbReference type="NCBI Taxonomy" id="192524"/>
    <lineage>
        <taxon>Eukaryota</taxon>
        <taxon>Fungi</taxon>
        <taxon>Dikarya</taxon>
        <taxon>Basidiomycota</taxon>
        <taxon>Agaricomycotina</taxon>
        <taxon>Agaricomycetes</taxon>
        <taxon>Agaricomycetidae</taxon>
        <taxon>Agaricales</taxon>
        <taxon>Agaricineae</taxon>
        <taxon>Agaricaceae</taxon>
        <taxon>Agaricus</taxon>
    </lineage>
</organism>
<dbReference type="Gene3D" id="3.50.50.60">
    <property type="entry name" value="FAD/NAD(P)-binding domain"/>
    <property type="match status" value="1"/>
</dbReference>
<dbReference type="GO" id="GO:0005737">
    <property type="term" value="C:cytoplasm"/>
    <property type="evidence" value="ECO:0007669"/>
    <property type="project" value="TreeGrafter"/>
</dbReference>
<dbReference type="InterPro" id="IPR006076">
    <property type="entry name" value="FAD-dep_OxRdtase"/>
</dbReference>
<keyword evidence="1" id="KW-0732">Signal</keyword>
<dbReference type="SUPFAM" id="SSF51905">
    <property type="entry name" value="FAD/NAD(P)-binding domain"/>
    <property type="match status" value="1"/>
</dbReference>
<proteinExistence type="predicted"/>
<dbReference type="InterPro" id="IPR036188">
    <property type="entry name" value="FAD/NAD-bd_sf"/>
</dbReference>
<dbReference type="Gene3D" id="3.30.9.10">
    <property type="entry name" value="D-Amino Acid Oxidase, subunit A, domain 2"/>
    <property type="match status" value="1"/>
</dbReference>
<evidence type="ECO:0000313" key="4">
    <source>
        <dbReference type="Proteomes" id="UP000629468"/>
    </source>
</evidence>
<name>A0A8H7C283_AGABI</name>
<feature type="domain" description="FAD dependent oxidoreductase" evidence="2">
    <location>
        <begin position="80"/>
        <end position="474"/>
    </location>
</feature>
<reference evidence="3 4" key="1">
    <citation type="journal article" name="Sci. Rep.">
        <title>Telomere-to-telomere assembled and centromere annotated genomes of the two main subspecies of the button mushroom Agaricus bisporus reveal especially polymorphic chromosome ends.</title>
        <authorList>
            <person name="Sonnenberg A.S.M."/>
            <person name="Sedaghat-Telgerd N."/>
            <person name="Lavrijssen B."/>
            <person name="Ohm R.A."/>
            <person name="Hendrickx P.M."/>
            <person name="Scholtmeijer K."/>
            <person name="Baars J.J.P."/>
            <person name="van Peer A."/>
        </authorList>
    </citation>
    <scope>NUCLEOTIDE SEQUENCE [LARGE SCALE GENOMIC DNA]</scope>
    <source>
        <strain evidence="3 4">H119_p4</strain>
    </source>
</reference>
<dbReference type="Proteomes" id="UP000629468">
    <property type="component" value="Unassembled WGS sequence"/>
</dbReference>
<protein>
    <recommendedName>
        <fullName evidence="2">FAD dependent oxidoreductase domain-containing protein</fullName>
    </recommendedName>
</protein>
<dbReference type="EMBL" id="JABXXO010000014">
    <property type="protein sequence ID" value="KAF7760873.1"/>
    <property type="molecule type" value="Genomic_DNA"/>
</dbReference>
<feature type="signal peptide" evidence="1">
    <location>
        <begin position="1"/>
        <end position="22"/>
    </location>
</feature>
<dbReference type="AlphaFoldDB" id="A0A8H7C283"/>
<evidence type="ECO:0000259" key="2">
    <source>
        <dbReference type="Pfam" id="PF01266"/>
    </source>
</evidence>
<comment type="caution">
    <text evidence="3">The sequence shown here is derived from an EMBL/GenBank/DDBJ whole genome shotgun (WGS) entry which is preliminary data.</text>
</comment>
<accession>A0A8H7C283</accession>